<keyword evidence="3" id="KW-1185">Reference proteome</keyword>
<dbReference type="Gene3D" id="2.160.20.120">
    <property type="match status" value="1"/>
</dbReference>
<proteinExistence type="predicted"/>
<name>A0A7K1SGW4_9BACT</name>
<protein>
    <recommendedName>
        <fullName evidence="1">Putative auto-transporter adhesin head GIN domain-containing protein</fullName>
    </recommendedName>
</protein>
<feature type="domain" description="Putative auto-transporter adhesin head GIN" evidence="1">
    <location>
        <begin position="52"/>
        <end position="252"/>
    </location>
</feature>
<organism evidence="2 3">
    <name type="scientific">Spirosoma arboris</name>
    <dbReference type="NCBI Taxonomy" id="2682092"/>
    <lineage>
        <taxon>Bacteria</taxon>
        <taxon>Pseudomonadati</taxon>
        <taxon>Bacteroidota</taxon>
        <taxon>Cytophagia</taxon>
        <taxon>Cytophagales</taxon>
        <taxon>Cytophagaceae</taxon>
        <taxon>Spirosoma</taxon>
    </lineage>
</organism>
<dbReference type="InterPro" id="IPR021255">
    <property type="entry name" value="DUF2807"/>
</dbReference>
<accession>A0A7K1SGW4</accession>
<gene>
    <name evidence="2" type="ORF">GO755_23630</name>
</gene>
<dbReference type="Proteomes" id="UP000436006">
    <property type="component" value="Unassembled WGS sequence"/>
</dbReference>
<sequence>MIDFKFIRSLDVTSIHIPLIMNNLRKIGTTLFFVLATLLVRAQTPAQVLPSFDKVIASPHVSIVLVAGEQENIQLQYQNIEPEKVNYSVQNKTLSIYLDDARITVKNRKWKDGDMEFTRPIYDKSVKVTAYVTYRSLKALQIRGEEEATCQSDLRSDSFKLKVYGQATVNLAGLTANNLKVSLYGENKVTIRSGKAANQQYRIYGENKLDTESLIGERVSVHSYGDSQLNVYASNRIGVMAFGESDIKYAGDGNLRKGLVIGEVTIRRAE</sequence>
<evidence type="ECO:0000313" key="3">
    <source>
        <dbReference type="Proteomes" id="UP000436006"/>
    </source>
</evidence>
<evidence type="ECO:0000313" key="2">
    <source>
        <dbReference type="EMBL" id="MVM33052.1"/>
    </source>
</evidence>
<comment type="caution">
    <text evidence="2">The sequence shown here is derived from an EMBL/GenBank/DDBJ whole genome shotgun (WGS) entry which is preliminary data.</text>
</comment>
<dbReference type="EMBL" id="WPIN01000009">
    <property type="protein sequence ID" value="MVM33052.1"/>
    <property type="molecule type" value="Genomic_DNA"/>
</dbReference>
<evidence type="ECO:0000259" key="1">
    <source>
        <dbReference type="Pfam" id="PF10988"/>
    </source>
</evidence>
<reference evidence="2 3" key="1">
    <citation type="submission" date="2019-12" db="EMBL/GenBank/DDBJ databases">
        <title>Spirosoma sp. HMF4905 genome sequencing and assembly.</title>
        <authorList>
            <person name="Kang H."/>
            <person name="Cha I."/>
            <person name="Kim H."/>
            <person name="Joh K."/>
        </authorList>
    </citation>
    <scope>NUCLEOTIDE SEQUENCE [LARGE SCALE GENOMIC DNA]</scope>
    <source>
        <strain evidence="2 3">HMF4905</strain>
    </source>
</reference>
<dbReference type="AlphaFoldDB" id="A0A7K1SGW4"/>
<dbReference type="Pfam" id="PF10988">
    <property type="entry name" value="DUF2807"/>
    <property type="match status" value="1"/>
</dbReference>